<dbReference type="SMART" id="SM00220">
    <property type="entry name" value="S_TKc"/>
    <property type="match status" value="1"/>
</dbReference>
<organism evidence="8 9">
    <name type="scientific">Microcoleus anatoxicus PTRS2</name>
    <dbReference type="NCBI Taxonomy" id="2705321"/>
    <lineage>
        <taxon>Bacteria</taxon>
        <taxon>Bacillati</taxon>
        <taxon>Cyanobacteriota</taxon>
        <taxon>Cyanophyceae</taxon>
        <taxon>Oscillatoriophycideae</taxon>
        <taxon>Oscillatoriales</taxon>
        <taxon>Microcoleaceae</taxon>
        <taxon>Microcoleus</taxon>
        <taxon>Microcoleus anatoxicus</taxon>
    </lineage>
</organism>
<keyword evidence="3 8" id="KW-0418">Kinase</keyword>
<dbReference type="PROSITE" id="PS50005">
    <property type="entry name" value="TPR"/>
    <property type="match status" value="2"/>
</dbReference>
<name>A0ABU8YII9_9CYAN</name>
<dbReference type="GO" id="GO:0016301">
    <property type="term" value="F:kinase activity"/>
    <property type="evidence" value="ECO:0007669"/>
    <property type="project" value="UniProtKB-KW"/>
</dbReference>
<dbReference type="PROSITE" id="PS00108">
    <property type="entry name" value="PROTEIN_KINASE_ST"/>
    <property type="match status" value="1"/>
</dbReference>
<feature type="domain" description="Protein kinase" evidence="7">
    <location>
        <begin position="51"/>
        <end position="374"/>
    </location>
</feature>
<dbReference type="CDD" id="cd14014">
    <property type="entry name" value="STKc_PknB_like"/>
    <property type="match status" value="1"/>
</dbReference>
<dbReference type="InterPro" id="IPR008271">
    <property type="entry name" value="Ser/Thr_kinase_AS"/>
</dbReference>
<evidence type="ECO:0000259" key="7">
    <source>
        <dbReference type="PROSITE" id="PS50011"/>
    </source>
</evidence>
<dbReference type="PANTHER" id="PTHR43289:SF34">
    <property type="entry name" value="SERINE_THREONINE-PROTEIN KINASE YBDM-RELATED"/>
    <property type="match status" value="1"/>
</dbReference>
<dbReference type="SUPFAM" id="SSF56112">
    <property type="entry name" value="Protein kinase-like (PK-like)"/>
    <property type="match status" value="1"/>
</dbReference>
<feature type="non-terminal residue" evidence="8">
    <location>
        <position position="706"/>
    </location>
</feature>
<evidence type="ECO:0000256" key="4">
    <source>
        <dbReference type="ARBA" id="ARBA00022840"/>
    </source>
</evidence>
<keyword evidence="2 6" id="KW-0547">Nucleotide-binding</keyword>
<dbReference type="Pfam" id="PF00069">
    <property type="entry name" value="Pkinase"/>
    <property type="match status" value="1"/>
</dbReference>
<dbReference type="EMBL" id="JBBLXS010000037">
    <property type="protein sequence ID" value="MEK0184169.1"/>
    <property type="molecule type" value="Genomic_DNA"/>
</dbReference>
<sequence>MSNPCPACMTENSESALSCITCGSPLTPDGSTIGSSSYHLPTGALLKQGRYKIEKTLGVGGFGITYKGTDSTNSMGVAIKELWPEKAFRQGKTITWPSSITPQIKQQQLSKFQIEANYLSRCVHPNIAKVYDWFEENKTAYIVMEFISGKSLYQVGNEEKPLSEERVKGYIIEIASALKVVHTNNLLHRDIKPDNIIIDNHNRAVLIDFGATKEFIAGQTREMSQVLTPGYAPLEQYSLKSKRYPATDFYALCASMYELLTGEQPAAATERVASETLTLPRQLRPDITPLTEQVILTGMRMKVEERFQTADELIDALKGNFITPLHRKSLDFVKQGNLAEAVEAYEKCLTTEPNNGEAAVELSLVLIHLNHSKTEVAAQRAIQLKPNDGRGYGVLGLINCRKSNWPEAVRQLQQAANLLSQESWVQANLAWALGKTGNWQQAESAIDRAIQIDQEGAVDPKIKIQRTSPFVLGLKGWIAVNQKDWKLTISHATPAITKSKQSNSQGDRELLRWAYPCLIIALDKAVITQQARDLDRRTQEFITQVPDSSFAWGFTGWKQALQGLWTDAIPNFEKAARYPQAAAWVLKNLGIAREQVQNIPGAIQAYEAYNQKFPPHAFIQFRLGTLLGRQGQWRPAQSYLEKAVQLQPDYAEAHHNLAWVLFNLKDRKGQIENLREMRSAYRTSFELYSQQQKFALAQGIKQAFQV</sequence>
<dbReference type="InterPro" id="IPR011990">
    <property type="entry name" value="TPR-like_helical_dom_sf"/>
</dbReference>
<dbReference type="SUPFAM" id="SSF48452">
    <property type="entry name" value="TPR-like"/>
    <property type="match status" value="2"/>
</dbReference>
<dbReference type="InterPro" id="IPR017441">
    <property type="entry name" value="Protein_kinase_ATP_BS"/>
</dbReference>
<keyword evidence="5" id="KW-0802">TPR repeat</keyword>
<dbReference type="InterPro" id="IPR011009">
    <property type="entry name" value="Kinase-like_dom_sf"/>
</dbReference>
<dbReference type="InterPro" id="IPR000719">
    <property type="entry name" value="Prot_kinase_dom"/>
</dbReference>
<evidence type="ECO:0000256" key="5">
    <source>
        <dbReference type="PROSITE-ProRule" id="PRU00339"/>
    </source>
</evidence>
<keyword evidence="4 6" id="KW-0067">ATP-binding</keyword>
<dbReference type="PROSITE" id="PS50011">
    <property type="entry name" value="PROTEIN_KINASE_DOM"/>
    <property type="match status" value="1"/>
</dbReference>
<dbReference type="Gene3D" id="3.30.200.20">
    <property type="entry name" value="Phosphorylase Kinase, domain 1"/>
    <property type="match status" value="1"/>
</dbReference>
<proteinExistence type="predicted"/>
<dbReference type="Pfam" id="PF13432">
    <property type="entry name" value="TPR_16"/>
    <property type="match status" value="1"/>
</dbReference>
<dbReference type="RefSeq" id="WP_340541252.1">
    <property type="nucleotide sequence ID" value="NZ_JBBLXS010000037.1"/>
</dbReference>
<comment type="caution">
    <text evidence="8">The sequence shown here is derived from an EMBL/GenBank/DDBJ whole genome shotgun (WGS) entry which is preliminary data.</text>
</comment>
<feature type="binding site" evidence="6">
    <location>
        <position position="80"/>
    </location>
    <ligand>
        <name>ATP</name>
        <dbReference type="ChEBI" id="CHEBI:30616"/>
    </ligand>
</feature>
<dbReference type="Pfam" id="PF13181">
    <property type="entry name" value="TPR_8"/>
    <property type="match status" value="1"/>
</dbReference>
<dbReference type="PROSITE" id="PS00107">
    <property type="entry name" value="PROTEIN_KINASE_ATP"/>
    <property type="match status" value="1"/>
</dbReference>
<protein>
    <submittedName>
        <fullName evidence="8">Protein kinase</fullName>
    </submittedName>
</protein>
<dbReference type="Gene3D" id="1.25.40.10">
    <property type="entry name" value="Tetratricopeptide repeat domain"/>
    <property type="match status" value="2"/>
</dbReference>
<evidence type="ECO:0000256" key="3">
    <source>
        <dbReference type="ARBA" id="ARBA00022777"/>
    </source>
</evidence>
<keyword evidence="9" id="KW-1185">Reference proteome</keyword>
<dbReference type="Gene3D" id="1.10.510.10">
    <property type="entry name" value="Transferase(Phosphotransferase) domain 1"/>
    <property type="match status" value="1"/>
</dbReference>
<dbReference type="InterPro" id="IPR019734">
    <property type="entry name" value="TPR_rpt"/>
</dbReference>
<accession>A0ABU8YII9</accession>
<evidence type="ECO:0000256" key="6">
    <source>
        <dbReference type="PROSITE-ProRule" id="PRU10141"/>
    </source>
</evidence>
<feature type="repeat" description="TPR" evidence="5">
    <location>
        <begin position="322"/>
        <end position="355"/>
    </location>
</feature>
<evidence type="ECO:0000256" key="2">
    <source>
        <dbReference type="ARBA" id="ARBA00022741"/>
    </source>
</evidence>
<evidence type="ECO:0000256" key="1">
    <source>
        <dbReference type="ARBA" id="ARBA00022679"/>
    </source>
</evidence>
<keyword evidence="1" id="KW-0808">Transferase</keyword>
<gene>
    <name evidence="8" type="ORF">WMG39_04815</name>
</gene>
<dbReference type="PANTHER" id="PTHR43289">
    <property type="entry name" value="MITOGEN-ACTIVATED PROTEIN KINASE KINASE KINASE 20-RELATED"/>
    <property type="match status" value="1"/>
</dbReference>
<evidence type="ECO:0000313" key="8">
    <source>
        <dbReference type="EMBL" id="MEK0184169.1"/>
    </source>
</evidence>
<reference evidence="8 9" key="1">
    <citation type="journal article" date="2020" name="Harmful Algae">
        <title>Molecular and morphological characterization of a novel dihydroanatoxin-a producing Microcoleus species (cyanobacteria) from the Russian River, California, USA.</title>
        <authorList>
            <person name="Conklin K.Y."/>
            <person name="Stancheva R."/>
            <person name="Otten T.G."/>
            <person name="Fadness R."/>
            <person name="Boyer G.L."/>
            <person name="Read B."/>
            <person name="Zhang X."/>
            <person name="Sheath R.G."/>
        </authorList>
    </citation>
    <scope>NUCLEOTIDE SEQUENCE [LARGE SCALE GENOMIC DNA]</scope>
    <source>
        <strain evidence="8 9">PTRS2</strain>
    </source>
</reference>
<evidence type="ECO:0000313" key="9">
    <source>
        <dbReference type="Proteomes" id="UP001384579"/>
    </source>
</evidence>
<feature type="repeat" description="TPR" evidence="5">
    <location>
        <begin position="617"/>
        <end position="650"/>
    </location>
</feature>
<dbReference type="SMART" id="SM00028">
    <property type="entry name" value="TPR"/>
    <property type="match status" value="5"/>
</dbReference>
<dbReference type="Proteomes" id="UP001384579">
    <property type="component" value="Unassembled WGS sequence"/>
</dbReference>